<keyword evidence="3" id="KW-1185">Reference proteome</keyword>
<sequence>MLPSCRLKWTLKTSWLVEDVMVFHGVIFSAHVSPQVSRTECRTGPQGSPQVPPTREQRNALGATRLTLQTIMKAEQTRSFVEGLPGSTEPSGSMKQRCCRSDTDERTCEEQRQIPADLQDSSAAAELYRARSPSGDDPIRCESY</sequence>
<feature type="region of interest" description="Disordered" evidence="1">
    <location>
        <begin position="36"/>
        <end position="57"/>
    </location>
</feature>
<dbReference type="EMBL" id="CAXAMN010004113">
    <property type="protein sequence ID" value="CAK9007777.1"/>
    <property type="molecule type" value="Genomic_DNA"/>
</dbReference>
<gene>
    <name evidence="2" type="ORF">CCMP2556_LOCUS8975</name>
</gene>
<reference evidence="2 3" key="1">
    <citation type="submission" date="2024-02" db="EMBL/GenBank/DDBJ databases">
        <authorList>
            <person name="Chen Y."/>
            <person name="Shah S."/>
            <person name="Dougan E. K."/>
            <person name="Thang M."/>
            <person name="Chan C."/>
        </authorList>
    </citation>
    <scope>NUCLEOTIDE SEQUENCE [LARGE SCALE GENOMIC DNA]</scope>
</reference>
<organism evidence="2 3">
    <name type="scientific">Durusdinium trenchii</name>
    <dbReference type="NCBI Taxonomy" id="1381693"/>
    <lineage>
        <taxon>Eukaryota</taxon>
        <taxon>Sar</taxon>
        <taxon>Alveolata</taxon>
        <taxon>Dinophyceae</taxon>
        <taxon>Suessiales</taxon>
        <taxon>Symbiodiniaceae</taxon>
        <taxon>Durusdinium</taxon>
    </lineage>
</organism>
<evidence type="ECO:0000313" key="2">
    <source>
        <dbReference type="EMBL" id="CAK9007777.1"/>
    </source>
</evidence>
<protein>
    <submittedName>
        <fullName evidence="2">Uncharacterized protein</fullName>
    </submittedName>
</protein>
<evidence type="ECO:0000256" key="1">
    <source>
        <dbReference type="SAM" id="MobiDB-lite"/>
    </source>
</evidence>
<comment type="caution">
    <text evidence="2">The sequence shown here is derived from an EMBL/GenBank/DDBJ whole genome shotgun (WGS) entry which is preliminary data.</text>
</comment>
<feature type="region of interest" description="Disordered" evidence="1">
    <location>
        <begin position="77"/>
        <end position="144"/>
    </location>
</feature>
<accession>A0ABP0J0A8</accession>
<evidence type="ECO:0000313" key="3">
    <source>
        <dbReference type="Proteomes" id="UP001642484"/>
    </source>
</evidence>
<proteinExistence type="predicted"/>
<name>A0ABP0J0A8_9DINO</name>
<feature type="compositionally biased region" description="Basic and acidic residues" evidence="1">
    <location>
        <begin position="99"/>
        <end position="112"/>
    </location>
</feature>
<dbReference type="Proteomes" id="UP001642484">
    <property type="component" value="Unassembled WGS sequence"/>
</dbReference>